<evidence type="ECO:0000313" key="3">
    <source>
        <dbReference type="Proteomes" id="UP000225978"/>
    </source>
</evidence>
<reference evidence="2 3" key="1">
    <citation type="journal article" date="2017" name="Viruses">
        <title>Stumbling across the Same Phage: Comparative Genomics of Widespread Temperate Phages Infecting the Fish Pathogen Vibrio anguillarum.</title>
        <authorList>
            <person name="Kalatzis P.G."/>
            <person name="Rorbo N.I."/>
            <person name="Castillo D."/>
            <person name="Mauritzen J.J."/>
            <person name="Jorgensen J."/>
            <person name="Kokkari C."/>
            <person name="Zhang F."/>
            <person name="Katharios P."/>
            <person name="Middelboe M."/>
        </authorList>
    </citation>
    <scope>NUCLEOTIDE SEQUENCE [LARGE SCALE GENOMIC DNA]</scope>
</reference>
<accession>A0A1J0GV71</accession>
<protein>
    <submittedName>
        <fullName evidence="2">Uncharacterized protein</fullName>
    </submittedName>
</protein>
<dbReference type="Proteomes" id="UP000225978">
    <property type="component" value="Segment"/>
</dbReference>
<feature type="compositionally biased region" description="Basic and acidic residues" evidence="1">
    <location>
        <begin position="101"/>
        <end position="112"/>
    </location>
</feature>
<evidence type="ECO:0000313" key="2">
    <source>
        <dbReference type="EMBL" id="APC46072.1"/>
    </source>
</evidence>
<feature type="region of interest" description="Disordered" evidence="1">
    <location>
        <begin position="91"/>
        <end position="112"/>
    </location>
</feature>
<keyword evidence="3" id="KW-1185">Reference proteome</keyword>
<evidence type="ECO:0000256" key="1">
    <source>
        <dbReference type="SAM" id="MobiDB-lite"/>
    </source>
</evidence>
<gene>
    <name evidence="2" type="ORF">vBVspPpVa5_0106</name>
</gene>
<dbReference type="EMBL" id="KX889068">
    <property type="protein sequence ID" value="APC46072.1"/>
    <property type="molecule type" value="Genomic_DNA"/>
</dbReference>
<proteinExistence type="predicted"/>
<sequence length="112" mass="12891">MSKTYRAKPTEVEAFVYGGNEAAPVWFLSALRKRQVHLRPALGQVVVKTDSGKINYYDPKAFHALFESVDEAKDLNKDGVIDKREEAIETEVKKKRKPRKKKEEVKEEPTEE</sequence>
<name>A0A1J0GV71_9CAUD</name>
<organism evidence="2 3">
    <name type="scientific">Vibrio phage vB_VspP_pVa5</name>
    <dbReference type="NCBI Taxonomy" id="1913109"/>
    <lineage>
        <taxon>Viruses</taxon>
        <taxon>Duplodnaviria</taxon>
        <taxon>Heunggongvirae</taxon>
        <taxon>Uroviricota</taxon>
        <taxon>Caudoviricetes</taxon>
        <taxon>Schitoviridae</taxon>
        <taxon>Pontosvirinae</taxon>
        <taxon>Galateavirus</taxon>
        <taxon>Galateavirus PVA5</taxon>
    </lineage>
</organism>